<keyword evidence="3" id="KW-0675">Receptor</keyword>
<reference evidence="8" key="1">
    <citation type="submission" date="2017-02" db="UniProtKB">
        <authorList>
            <consortium name="WormBaseParasite"/>
        </authorList>
    </citation>
    <scope>IDENTIFICATION</scope>
</reference>
<dbReference type="OrthoDB" id="5817395at2759"/>
<dbReference type="PANTHER" id="PTHR47630:SF4">
    <property type="entry name" value="NUCLEAR HORMONE RECEPTOR FAMILY MEMBER NHR-62"/>
    <property type="match status" value="1"/>
</dbReference>
<dbReference type="PANTHER" id="PTHR47630">
    <property type="entry name" value="NUCLEAR HORMONE RECEPTOR FAMILY-RELATED-RELATED"/>
    <property type="match status" value="1"/>
</dbReference>
<evidence type="ECO:0000313" key="7">
    <source>
        <dbReference type="Proteomes" id="UP000274131"/>
    </source>
</evidence>
<gene>
    <name evidence="6" type="ORF">EVEC_LOCUS752</name>
</gene>
<dbReference type="PROSITE" id="PS51843">
    <property type="entry name" value="NR_LBD"/>
    <property type="match status" value="1"/>
</dbReference>
<reference evidence="6 7" key="2">
    <citation type="submission" date="2018-10" db="EMBL/GenBank/DDBJ databases">
        <authorList>
            <consortium name="Pathogen Informatics"/>
        </authorList>
    </citation>
    <scope>NUCLEOTIDE SEQUENCE [LARGE SCALE GENOMIC DNA]</scope>
</reference>
<feature type="region of interest" description="Disordered" evidence="4">
    <location>
        <begin position="1"/>
        <end position="44"/>
    </location>
</feature>
<keyword evidence="7" id="KW-1185">Reference proteome</keyword>
<dbReference type="InterPro" id="IPR000536">
    <property type="entry name" value="Nucl_hrmn_rcpt_lig-bd"/>
</dbReference>
<dbReference type="InterPro" id="IPR052499">
    <property type="entry name" value="C.elegans_NHRs"/>
</dbReference>
<evidence type="ECO:0000256" key="2">
    <source>
        <dbReference type="ARBA" id="ARBA00023163"/>
    </source>
</evidence>
<sequence length="348" mass="39759">MITYSIVGKSTRAVQSEREPSDNSTVDAEEDGDDAGVAESADVELSSKETQTDHADFLQVHDVYSNYNAETPSASEPELGRIVDHLVGIYETLMNLSDNNSGFSPAESRVEFANAFKDPLIICNRTKVIPTGERIATLADSLFDWRRCFLFYIDFLKRFSDFLAMGYQDQIKLAKRRFSSFHWWLVSNWSAQCNCLGVCYSNGTFFPLDASQQFFPDLRGTAEAMYTTLLRPLQELRLDIGEQCIVFAILIFADDFKDMSPATQMHAKQMRDKYIRALYHHVRQKDPGKTNADIAYRISRILLLISAITNLTFLTNDNFQLNDVLHIVDFGKWSEDIRDGYNQFCRKC</sequence>
<evidence type="ECO:0000313" key="8">
    <source>
        <dbReference type="WBParaSite" id="EVEC_0000104401-mRNA-1"/>
    </source>
</evidence>
<dbReference type="SUPFAM" id="SSF48508">
    <property type="entry name" value="Nuclear receptor ligand-binding domain"/>
    <property type="match status" value="1"/>
</dbReference>
<evidence type="ECO:0000259" key="5">
    <source>
        <dbReference type="PROSITE" id="PS51843"/>
    </source>
</evidence>
<evidence type="ECO:0000256" key="1">
    <source>
        <dbReference type="ARBA" id="ARBA00023015"/>
    </source>
</evidence>
<name>A0A0N4UUH5_ENTVE</name>
<keyword evidence="2" id="KW-0804">Transcription</keyword>
<proteinExistence type="predicted"/>
<feature type="domain" description="NR LBD" evidence="5">
    <location>
        <begin position="78"/>
        <end position="341"/>
    </location>
</feature>
<protein>
    <submittedName>
        <fullName evidence="8">NR LBD domain-containing protein</fullName>
    </submittedName>
</protein>
<dbReference type="Pfam" id="PF00104">
    <property type="entry name" value="Hormone_recep"/>
    <property type="match status" value="1"/>
</dbReference>
<evidence type="ECO:0000313" key="6">
    <source>
        <dbReference type="EMBL" id="VDD85609.1"/>
    </source>
</evidence>
<evidence type="ECO:0000256" key="4">
    <source>
        <dbReference type="SAM" id="MobiDB-lite"/>
    </source>
</evidence>
<keyword evidence="1" id="KW-0805">Transcription regulation</keyword>
<dbReference type="Gene3D" id="1.10.565.10">
    <property type="entry name" value="Retinoid X Receptor"/>
    <property type="match status" value="1"/>
</dbReference>
<evidence type="ECO:0000256" key="3">
    <source>
        <dbReference type="ARBA" id="ARBA00023170"/>
    </source>
</evidence>
<accession>A0A0N4UUH5</accession>
<feature type="compositionally biased region" description="Acidic residues" evidence="4">
    <location>
        <begin position="27"/>
        <end position="36"/>
    </location>
</feature>
<organism evidence="8">
    <name type="scientific">Enterobius vermicularis</name>
    <name type="common">Human pinworm</name>
    <dbReference type="NCBI Taxonomy" id="51028"/>
    <lineage>
        <taxon>Eukaryota</taxon>
        <taxon>Metazoa</taxon>
        <taxon>Ecdysozoa</taxon>
        <taxon>Nematoda</taxon>
        <taxon>Chromadorea</taxon>
        <taxon>Rhabditida</taxon>
        <taxon>Spirurina</taxon>
        <taxon>Oxyuridomorpha</taxon>
        <taxon>Oxyuroidea</taxon>
        <taxon>Oxyuridae</taxon>
        <taxon>Enterobius</taxon>
    </lineage>
</organism>
<dbReference type="Proteomes" id="UP000274131">
    <property type="component" value="Unassembled WGS sequence"/>
</dbReference>
<dbReference type="SMART" id="SM00430">
    <property type="entry name" value="HOLI"/>
    <property type="match status" value="1"/>
</dbReference>
<dbReference type="WBParaSite" id="EVEC_0000104401-mRNA-1">
    <property type="protein sequence ID" value="EVEC_0000104401-mRNA-1"/>
    <property type="gene ID" value="EVEC_0000104401"/>
</dbReference>
<dbReference type="InterPro" id="IPR035500">
    <property type="entry name" value="NHR-like_dom_sf"/>
</dbReference>
<dbReference type="STRING" id="51028.A0A0N4UUH5"/>
<dbReference type="AlphaFoldDB" id="A0A0N4UUH5"/>
<dbReference type="EMBL" id="UXUI01007135">
    <property type="protein sequence ID" value="VDD85609.1"/>
    <property type="molecule type" value="Genomic_DNA"/>
</dbReference>